<dbReference type="AlphaFoldDB" id="E3KSJ4"/>
<dbReference type="PANTHER" id="PTHR21708:SF26">
    <property type="entry name" value="2-DEHYDROPANTOATE 2-REDUCTASE"/>
    <property type="match status" value="1"/>
</dbReference>
<evidence type="ECO:0000313" key="4">
    <source>
        <dbReference type="Proteomes" id="UP000008783"/>
    </source>
</evidence>
<dbReference type="InterPro" id="IPR013332">
    <property type="entry name" value="KPR_N"/>
</dbReference>
<dbReference type="Gene3D" id="1.10.1040.10">
    <property type="entry name" value="N-(1-d-carboxylethyl)-l-norvaline Dehydrogenase, domain 2"/>
    <property type="match status" value="1"/>
</dbReference>
<evidence type="ECO:0000259" key="2">
    <source>
        <dbReference type="Pfam" id="PF08546"/>
    </source>
</evidence>
<dbReference type="InterPro" id="IPR008927">
    <property type="entry name" value="6-PGluconate_DH-like_C_sf"/>
</dbReference>
<reference key="1">
    <citation type="submission" date="2007-01" db="EMBL/GenBank/DDBJ databases">
        <title>The Genome Sequence of Puccinia graminis f. sp. tritici Strain CRL 75-36-700-3.</title>
        <authorList>
            <consortium name="The Broad Institute Genome Sequencing Platform"/>
            <person name="Birren B."/>
            <person name="Lander E."/>
            <person name="Galagan J."/>
            <person name="Nusbaum C."/>
            <person name="Devon K."/>
            <person name="Cuomo C."/>
            <person name="Jaffe D."/>
            <person name="Butler J."/>
            <person name="Alvarez P."/>
            <person name="Gnerre S."/>
            <person name="Grabherr M."/>
            <person name="Mauceli E."/>
            <person name="Brockman W."/>
            <person name="Young S."/>
            <person name="LaButti K."/>
            <person name="Sykes S."/>
            <person name="DeCaprio D."/>
            <person name="Crawford M."/>
            <person name="Koehrsen M."/>
            <person name="Engels R."/>
            <person name="Montgomery P."/>
            <person name="Pearson M."/>
            <person name="Howarth C."/>
            <person name="Larson L."/>
            <person name="White J."/>
            <person name="Zeng Q."/>
            <person name="Kodira C."/>
            <person name="Yandava C."/>
            <person name="Alvarado L."/>
            <person name="O'Leary S."/>
            <person name="Szabo L."/>
            <person name="Dean R."/>
            <person name="Schein J."/>
        </authorList>
    </citation>
    <scope>NUCLEOTIDE SEQUENCE</scope>
    <source>
        <strain>CRL 75-36-700-3</strain>
    </source>
</reference>
<dbReference type="GeneID" id="10537679"/>
<dbReference type="PANTHER" id="PTHR21708">
    <property type="entry name" value="PROBABLE 2-DEHYDROPANTOATE 2-REDUCTASE"/>
    <property type="match status" value="1"/>
</dbReference>
<dbReference type="Proteomes" id="UP000008783">
    <property type="component" value="Unassembled WGS sequence"/>
</dbReference>
<dbReference type="OMA" id="EHVIGIM"/>
<keyword evidence="4" id="KW-1185">Reference proteome</keyword>
<dbReference type="Gene3D" id="3.40.50.720">
    <property type="entry name" value="NAD(P)-binding Rossmann-like Domain"/>
    <property type="match status" value="1"/>
</dbReference>
<dbReference type="OrthoDB" id="3609at2759"/>
<dbReference type="KEGG" id="pgr:PGTG_12864"/>
<protein>
    <recommendedName>
        <fullName evidence="5">Ketopantoate reductase C-terminal domain-containing protein</fullName>
    </recommendedName>
</protein>
<dbReference type="RefSeq" id="XP_003331699.1">
    <property type="nucleotide sequence ID" value="XM_003331651.1"/>
</dbReference>
<dbReference type="FunCoup" id="E3KSJ4">
    <property type="interactions" value="261"/>
</dbReference>
<name>E3KSJ4_PUCGT</name>
<dbReference type="FunFam" id="1.10.1040.10:FF:000017">
    <property type="entry name" value="2-dehydropantoate 2-reductase"/>
    <property type="match status" value="1"/>
</dbReference>
<gene>
    <name evidence="3" type="ORF">PGTG_12864</name>
</gene>
<proteinExistence type="predicted"/>
<dbReference type="InterPro" id="IPR013328">
    <property type="entry name" value="6PGD_dom2"/>
</dbReference>
<dbReference type="InterPro" id="IPR051402">
    <property type="entry name" value="KPR-Related"/>
</dbReference>
<dbReference type="HOGENOM" id="CLU_031468_2_0_1"/>
<dbReference type="InParanoid" id="E3KSJ4"/>
<reference evidence="4" key="2">
    <citation type="journal article" date="2011" name="Proc. Natl. Acad. Sci. U.S.A.">
        <title>Obligate biotrophy features unraveled by the genomic analysis of rust fungi.</title>
        <authorList>
            <person name="Duplessis S."/>
            <person name="Cuomo C.A."/>
            <person name="Lin Y.-C."/>
            <person name="Aerts A."/>
            <person name="Tisserant E."/>
            <person name="Veneault-Fourrey C."/>
            <person name="Joly D.L."/>
            <person name="Hacquard S."/>
            <person name="Amselem J."/>
            <person name="Cantarel B.L."/>
            <person name="Chiu R."/>
            <person name="Coutinho P.M."/>
            <person name="Feau N."/>
            <person name="Field M."/>
            <person name="Frey P."/>
            <person name="Gelhaye E."/>
            <person name="Goldberg J."/>
            <person name="Grabherr M.G."/>
            <person name="Kodira C.D."/>
            <person name="Kohler A."/>
            <person name="Kuees U."/>
            <person name="Lindquist E.A."/>
            <person name="Lucas S.M."/>
            <person name="Mago R."/>
            <person name="Mauceli E."/>
            <person name="Morin E."/>
            <person name="Murat C."/>
            <person name="Pangilinan J.L."/>
            <person name="Park R."/>
            <person name="Pearson M."/>
            <person name="Quesneville H."/>
            <person name="Rouhier N."/>
            <person name="Sakthikumar S."/>
            <person name="Salamov A.A."/>
            <person name="Schmutz J."/>
            <person name="Selles B."/>
            <person name="Shapiro H."/>
            <person name="Tanguay P."/>
            <person name="Tuskan G.A."/>
            <person name="Henrissat B."/>
            <person name="Van de Peer Y."/>
            <person name="Rouze P."/>
            <person name="Ellis J.G."/>
            <person name="Dodds P.N."/>
            <person name="Schein J.E."/>
            <person name="Zhong S."/>
            <person name="Hamelin R.C."/>
            <person name="Grigoriev I.V."/>
            <person name="Szabo L.J."/>
            <person name="Martin F."/>
        </authorList>
    </citation>
    <scope>NUCLEOTIDE SEQUENCE [LARGE SCALE GENOMIC DNA]</scope>
    <source>
        <strain evidence="4">CRL 75-36-700-3 / race SCCL</strain>
    </source>
</reference>
<evidence type="ECO:0008006" key="5">
    <source>
        <dbReference type="Google" id="ProtNLM"/>
    </source>
</evidence>
<feature type="domain" description="Ketopantoate reductase N-terminal" evidence="1">
    <location>
        <begin position="24"/>
        <end position="162"/>
    </location>
</feature>
<evidence type="ECO:0000313" key="3">
    <source>
        <dbReference type="EMBL" id="EFP87280.1"/>
    </source>
</evidence>
<dbReference type="Pfam" id="PF08546">
    <property type="entry name" value="ApbA_C"/>
    <property type="match status" value="1"/>
</dbReference>
<dbReference type="InterPro" id="IPR013752">
    <property type="entry name" value="KPA_reductase"/>
</dbReference>
<dbReference type="SUPFAM" id="SSF48179">
    <property type="entry name" value="6-phosphogluconate dehydrogenase C-terminal domain-like"/>
    <property type="match status" value="1"/>
</dbReference>
<feature type="domain" description="Ketopantoate reductase C-terminal" evidence="2">
    <location>
        <begin position="181"/>
        <end position="282"/>
    </location>
</feature>
<dbReference type="VEuPathDB" id="FungiDB:PGTG_12864"/>
<dbReference type="STRING" id="418459.E3KSJ4"/>
<accession>E3KSJ4</accession>
<dbReference type="EMBL" id="DS178305">
    <property type="protein sequence ID" value="EFP87280.1"/>
    <property type="molecule type" value="Genomic_DNA"/>
</dbReference>
<dbReference type="GO" id="GO:0005737">
    <property type="term" value="C:cytoplasm"/>
    <property type="evidence" value="ECO:0000318"/>
    <property type="project" value="GO_Central"/>
</dbReference>
<sequence>MKIYWGFGSQTSKPPRLFGSWRPIGASYGSQLHQPDQGVKVSFICRSNYKEVKANGMKIKTAELEASGNRRWWDYVILCTKVFPDRVDSSALLSPLLAVADHDDRPPPTLELIQKGIGFKDHHCQRHPKVPILSVVTIVNAEQLKPSLVRQNHWTWISIGPYLNFSSYLEHPHPQMDPQPEMVKSPQLRSHLKGCMEEIFKAATKIFKIKRFPAKFASIQRILESTERAGKQSTIKPSMLVDWELGRPLKIKAILGFPIRIAARAGVKLAWIQSMYTFLTQLQLARLQKNGLNQARI</sequence>
<dbReference type="Pfam" id="PF02558">
    <property type="entry name" value="ApbA"/>
    <property type="match status" value="1"/>
</dbReference>
<organism evidence="3 4">
    <name type="scientific">Puccinia graminis f. sp. tritici (strain CRL 75-36-700-3 / race SCCL)</name>
    <name type="common">Black stem rust fungus</name>
    <dbReference type="NCBI Taxonomy" id="418459"/>
    <lineage>
        <taxon>Eukaryota</taxon>
        <taxon>Fungi</taxon>
        <taxon>Dikarya</taxon>
        <taxon>Basidiomycota</taxon>
        <taxon>Pucciniomycotina</taxon>
        <taxon>Pucciniomycetes</taxon>
        <taxon>Pucciniales</taxon>
        <taxon>Pucciniaceae</taxon>
        <taxon>Puccinia</taxon>
    </lineage>
</organism>
<evidence type="ECO:0000259" key="1">
    <source>
        <dbReference type="Pfam" id="PF02558"/>
    </source>
</evidence>